<evidence type="ECO:0000256" key="1">
    <source>
        <dbReference type="SAM" id="SignalP"/>
    </source>
</evidence>
<dbReference type="InterPro" id="IPR011044">
    <property type="entry name" value="Quino_amine_DH_bsu"/>
</dbReference>
<comment type="caution">
    <text evidence="2">The sequence shown here is derived from an EMBL/GenBank/DDBJ whole genome shotgun (WGS) entry which is preliminary data.</text>
</comment>
<name>A0ABP7CPT8_9ACTN</name>
<evidence type="ECO:0000313" key="3">
    <source>
        <dbReference type="Proteomes" id="UP001500051"/>
    </source>
</evidence>
<dbReference type="EMBL" id="BAAAYX010000002">
    <property type="protein sequence ID" value="GAA3692612.1"/>
    <property type="molecule type" value="Genomic_DNA"/>
</dbReference>
<dbReference type="PROSITE" id="PS51257">
    <property type="entry name" value="PROKAR_LIPOPROTEIN"/>
    <property type="match status" value="1"/>
</dbReference>
<dbReference type="RefSeq" id="WP_344810698.1">
    <property type="nucleotide sequence ID" value="NZ_BAAAYX010000002.1"/>
</dbReference>
<dbReference type="InterPro" id="IPR047697">
    <property type="entry name" value="AztD-like"/>
</dbReference>
<feature type="chain" id="PRO_5045981824" evidence="1">
    <location>
        <begin position="24"/>
        <end position="427"/>
    </location>
</feature>
<dbReference type="CDD" id="cd00882">
    <property type="entry name" value="Ras_like_GTPase"/>
    <property type="match status" value="1"/>
</dbReference>
<dbReference type="InterPro" id="IPR015943">
    <property type="entry name" value="WD40/YVTN_repeat-like_dom_sf"/>
</dbReference>
<dbReference type="Gene3D" id="2.130.10.10">
    <property type="entry name" value="YVTN repeat-like/Quinoprotein amine dehydrogenase"/>
    <property type="match status" value="1"/>
</dbReference>
<sequence length="427" mass="44729">MPLVLPRRSIRRPLALLTGLACAAVLSSCGTDVDPAARTDGASPSAPSAAARPAEAAAATPRLTVTYDGGVQILDAATLEVLADLPLSGFNRLNPAGDGRHVLVSTEGGFRVLDAGTWGSSHGDHGHFYTSAPALTDLTYPSREPGHAVPHHGRTALFDDSTGRVTVVDSDKIADPSATRRDYTTPHAHHGVALELADRRLVVSAGTQEARTGIRVLDQENREIDESTACPGVHGEATAEDETVVIGCTDGALVYRDGTLTKVASPDDYGRIGNQAGSDVSPVVLGDYKVDEEAELERPTRVSLIDTKKAKLTLVDLPSSYTFRSLGRGPKGEALVLGTDGALHVIDPTSGKITTSLALMASWTEPDEWQSPRPTLKVSGDIAYVTDPATSSVMSVDLTTGAVITRTALSVTPNELVVATGTAEHHD</sequence>
<gene>
    <name evidence="2" type="primary">aztD</name>
    <name evidence="2" type="ORF">GCM10022204_05120</name>
</gene>
<protein>
    <submittedName>
        <fullName evidence="2">Zinc metallochaperone AztD</fullName>
    </submittedName>
</protein>
<feature type="signal peptide" evidence="1">
    <location>
        <begin position="1"/>
        <end position="23"/>
    </location>
</feature>
<dbReference type="Proteomes" id="UP001500051">
    <property type="component" value="Unassembled WGS sequence"/>
</dbReference>
<evidence type="ECO:0000313" key="2">
    <source>
        <dbReference type="EMBL" id="GAA3692612.1"/>
    </source>
</evidence>
<keyword evidence="3" id="KW-1185">Reference proteome</keyword>
<proteinExistence type="predicted"/>
<dbReference type="NCBIfam" id="NF038015">
    <property type="entry name" value="AztD"/>
    <property type="match status" value="1"/>
</dbReference>
<dbReference type="SUPFAM" id="SSF50969">
    <property type="entry name" value="YVTN repeat-like/Quinoprotein amine dehydrogenase"/>
    <property type="match status" value="1"/>
</dbReference>
<reference evidence="3" key="1">
    <citation type="journal article" date="2019" name="Int. J. Syst. Evol. Microbiol.">
        <title>The Global Catalogue of Microorganisms (GCM) 10K type strain sequencing project: providing services to taxonomists for standard genome sequencing and annotation.</title>
        <authorList>
            <consortium name="The Broad Institute Genomics Platform"/>
            <consortium name="The Broad Institute Genome Sequencing Center for Infectious Disease"/>
            <person name="Wu L."/>
            <person name="Ma J."/>
        </authorList>
    </citation>
    <scope>NUCLEOTIDE SEQUENCE [LARGE SCALE GENOMIC DNA]</scope>
    <source>
        <strain evidence="3">JCM 16548</strain>
    </source>
</reference>
<keyword evidence="1" id="KW-0732">Signal</keyword>
<organism evidence="2 3">
    <name type="scientific">Microlunatus aurantiacus</name>
    <dbReference type="NCBI Taxonomy" id="446786"/>
    <lineage>
        <taxon>Bacteria</taxon>
        <taxon>Bacillati</taxon>
        <taxon>Actinomycetota</taxon>
        <taxon>Actinomycetes</taxon>
        <taxon>Propionibacteriales</taxon>
        <taxon>Propionibacteriaceae</taxon>
        <taxon>Microlunatus</taxon>
    </lineage>
</organism>
<accession>A0ABP7CPT8</accession>